<feature type="region of interest" description="Disordered" evidence="1">
    <location>
        <begin position="90"/>
        <end position="136"/>
    </location>
</feature>
<accession>A0ABW1J5G6</accession>
<evidence type="ECO:0000313" key="3">
    <source>
        <dbReference type="Proteomes" id="UP001596302"/>
    </source>
</evidence>
<evidence type="ECO:0008006" key="4">
    <source>
        <dbReference type="Google" id="ProtNLM"/>
    </source>
</evidence>
<feature type="compositionally biased region" description="Polar residues" evidence="1">
    <location>
        <begin position="1"/>
        <end position="10"/>
    </location>
</feature>
<evidence type="ECO:0000256" key="1">
    <source>
        <dbReference type="SAM" id="MobiDB-lite"/>
    </source>
</evidence>
<feature type="region of interest" description="Disordered" evidence="1">
    <location>
        <begin position="1"/>
        <end position="30"/>
    </location>
</feature>
<dbReference type="RefSeq" id="WP_379586547.1">
    <property type="nucleotide sequence ID" value="NZ_JBHSQW010000035.1"/>
</dbReference>
<name>A0ABW1J5G6_9PSEU</name>
<dbReference type="Proteomes" id="UP001596302">
    <property type="component" value="Unassembled WGS sequence"/>
</dbReference>
<evidence type="ECO:0000313" key="2">
    <source>
        <dbReference type="EMBL" id="MFC5996074.1"/>
    </source>
</evidence>
<protein>
    <recommendedName>
        <fullName evidence="4">Winged helix-turn helix protein</fullName>
    </recommendedName>
</protein>
<comment type="caution">
    <text evidence="2">The sequence shown here is derived from an EMBL/GenBank/DDBJ whole genome shotgun (WGS) entry which is preliminary data.</text>
</comment>
<gene>
    <name evidence="2" type="ORF">ACFQE5_17855</name>
</gene>
<reference evidence="3" key="1">
    <citation type="journal article" date="2019" name="Int. J. Syst. Evol. Microbiol.">
        <title>The Global Catalogue of Microorganisms (GCM) 10K type strain sequencing project: providing services to taxonomists for standard genome sequencing and annotation.</title>
        <authorList>
            <consortium name="The Broad Institute Genomics Platform"/>
            <consortium name="The Broad Institute Genome Sequencing Center for Infectious Disease"/>
            <person name="Wu L."/>
            <person name="Ma J."/>
        </authorList>
    </citation>
    <scope>NUCLEOTIDE SEQUENCE [LARGE SCALE GENOMIC DNA]</scope>
    <source>
        <strain evidence="3">CCM 8391</strain>
    </source>
</reference>
<sequence>MTEQGRAVSNATARRRAALLASDQPSPILGRHASRSEIAAETPIFHALTAGGWRSRQHEPAAAPVPPAPRARPVDPMVAFRRDPLTAPIPVQALIPPREAATRHRGCATGGAHALPEPSGRHHRSTRVRTGIDGRW</sequence>
<proteinExistence type="predicted"/>
<dbReference type="EMBL" id="JBHSQW010000035">
    <property type="protein sequence ID" value="MFC5996074.1"/>
    <property type="molecule type" value="Genomic_DNA"/>
</dbReference>
<feature type="region of interest" description="Disordered" evidence="1">
    <location>
        <begin position="55"/>
        <end position="74"/>
    </location>
</feature>
<keyword evidence="3" id="KW-1185">Reference proteome</keyword>
<organism evidence="2 3">
    <name type="scientific">Pseudonocardia hispaniensis</name>
    <dbReference type="NCBI Taxonomy" id="904933"/>
    <lineage>
        <taxon>Bacteria</taxon>
        <taxon>Bacillati</taxon>
        <taxon>Actinomycetota</taxon>
        <taxon>Actinomycetes</taxon>
        <taxon>Pseudonocardiales</taxon>
        <taxon>Pseudonocardiaceae</taxon>
        <taxon>Pseudonocardia</taxon>
    </lineage>
</organism>